<dbReference type="EMBL" id="MU266981">
    <property type="protein sequence ID" value="KAH7917647.1"/>
    <property type="molecule type" value="Genomic_DNA"/>
</dbReference>
<evidence type="ECO:0000313" key="1">
    <source>
        <dbReference type="EMBL" id="KAH7917647.1"/>
    </source>
</evidence>
<name>A0ACB8AW96_9AGAM</name>
<keyword evidence="2" id="KW-1185">Reference proteome</keyword>
<reference evidence="1" key="1">
    <citation type="journal article" date="2021" name="New Phytol.">
        <title>Evolutionary innovations through gain and loss of genes in the ectomycorrhizal Boletales.</title>
        <authorList>
            <person name="Wu G."/>
            <person name="Miyauchi S."/>
            <person name="Morin E."/>
            <person name="Kuo A."/>
            <person name="Drula E."/>
            <person name="Varga T."/>
            <person name="Kohler A."/>
            <person name="Feng B."/>
            <person name="Cao Y."/>
            <person name="Lipzen A."/>
            <person name="Daum C."/>
            <person name="Hundley H."/>
            <person name="Pangilinan J."/>
            <person name="Johnson J."/>
            <person name="Barry K."/>
            <person name="LaButti K."/>
            <person name="Ng V."/>
            <person name="Ahrendt S."/>
            <person name="Min B."/>
            <person name="Choi I.G."/>
            <person name="Park H."/>
            <person name="Plett J.M."/>
            <person name="Magnuson J."/>
            <person name="Spatafora J.W."/>
            <person name="Nagy L.G."/>
            <person name="Henrissat B."/>
            <person name="Grigoriev I.V."/>
            <person name="Yang Z.L."/>
            <person name="Xu J."/>
            <person name="Martin F.M."/>
        </authorList>
    </citation>
    <scope>NUCLEOTIDE SEQUENCE</scope>
    <source>
        <strain evidence="1">KUC20120723A-06</strain>
    </source>
</reference>
<dbReference type="Proteomes" id="UP000790709">
    <property type="component" value="Unassembled WGS sequence"/>
</dbReference>
<sequence length="206" mass="23949">MAATQHAERYFTYLRSQLSSDARRYIVHQLAQEWVAGLSDISPRPLPFAFETFLLAKEHELPSCVLKRAFYELLRKEGLGLPSEGLPHYDHKFTRGDYFLLVRTRETFDMTWLKAVIRKPEAHRDESCVCVPGDAQTRYWAASVIDVGLDIQYLHDPVCGLLELMRLELAGYCDRCAGKARTAWKEARLQLWVHLDQVLTRYQYPQ</sequence>
<organism evidence="1 2">
    <name type="scientific">Leucogyrophana mollusca</name>
    <dbReference type="NCBI Taxonomy" id="85980"/>
    <lineage>
        <taxon>Eukaryota</taxon>
        <taxon>Fungi</taxon>
        <taxon>Dikarya</taxon>
        <taxon>Basidiomycota</taxon>
        <taxon>Agaricomycotina</taxon>
        <taxon>Agaricomycetes</taxon>
        <taxon>Agaricomycetidae</taxon>
        <taxon>Boletales</taxon>
        <taxon>Boletales incertae sedis</taxon>
        <taxon>Leucogyrophana</taxon>
    </lineage>
</organism>
<proteinExistence type="predicted"/>
<evidence type="ECO:0000313" key="2">
    <source>
        <dbReference type="Proteomes" id="UP000790709"/>
    </source>
</evidence>
<comment type="caution">
    <text evidence="1">The sequence shown here is derived from an EMBL/GenBank/DDBJ whole genome shotgun (WGS) entry which is preliminary data.</text>
</comment>
<accession>A0ACB8AW96</accession>
<gene>
    <name evidence="1" type="ORF">BV22DRAFT_1135237</name>
</gene>
<protein>
    <submittedName>
        <fullName evidence="1">Uncharacterized protein</fullName>
    </submittedName>
</protein>